<dbReference type="HOGENOM" id="CLU_000604_17_2_1"/>
<feature type="transmembrane region" description="Helical" evidence="9">
    <location>
        <begin position="231"/>
        <end position="252"/>
    </location>
</feature>
<dbReference type="SUPFAM" id="SSF52540">
    <property type="entry name" value="P-loop containing nucleoside triphosphate hydrolases"/>
    <property type="match status" value="2"/>
</dbReference>
<dbReference type="GO" id="GO:0016887">
    <property type="term" value="F:ATP hydrolysis activity"/>
    <property type="evidence" value="ECO:0007669"/>
    <property type="project" value="InterPro"/>
</dbReference>
<feature type="transmembrane region" description="Helical" evidence="9">
    <location>
        <begin position="777"/>
        <end position="803"/>
    </location>
</feature>
<accession>A0A0C9YB58</accession>
<keyword evidence="7 9" id="KW-1133">Transmembrane helix</keyword>
<dbReference type="PANTHER" id="PTHR43394:SF27">
    <property type="entry name" value="ATP-DEPENDENT TRANSLOCASE ABCB1-LIKE"/>
    <property type="match status" value="1"/>
</dbReference>
<feature type="transmembrane region" description="Helical" evidence="9">
    <location>
        <begin position="849"/>
        <end position="870"/>
    </location>
</feature>
<dbReference type="EMBL" id="KN838561">
    <property type="protein sequence ID" value="KIK05328.1"/>
    <property type="molecule type" value="Genomic_DNA"/>
</dbReference>
<keyword evidence="3" id="KW-0813">Transport</keyword>
<comment type="subcellular location">
    <subcellularLocation>
        <location evidence="1">Membrane</location>
        <topology evidence="1">Multi-pass membrane protein</topology>
    </subcellularLocation>
</comment>
<organism evidence="12 13">
    <name type="scientific">Laccaria amethystina LaAM-08-1</name>
    <dbReference type="NCBI Taxonomy" id="1095629"/>
    <lineage>
        <taxon>Eukaryota</taxon>
        <taxon>Fungi</taxon>
        <taxon>Dikarya</taxon>
        <taxon>Basidiomycota</taxon>
        <taxon>Agaricomycotina</taxon>
        <taxon>Agaricomycetes</taxon>
        <taxon>Agaricomycetidae</taxon>
        <taxon>Agaricales</taxon>
        <taxon>Agaricineae</taxon>
        <taxon>Hydnangiaceae</taxon>
        <taxon>Laccaria</taxon>
    </lineage>
</organism>
<keyword evidence="13" id="KW-1185">Reference proteome</keyword>
<dbReference type="InterPro" id="IPR011527">
    <property type="entry name" value="ABC1_TM_dom"/>
</dbReference>
<keyword evidence="8 9" id="KW-0472">Membrane</keyword>
<dbReference type="GO" id="GO:0015421">
    <property type="term" value="F:ABC-type oligopeptide transporter activity"/>
    <property type="evidence" value="ECO:0007669"/>
    <property type="project" value="TreeGrafter"/>
</dbReference>
<comment type="similarity">
    <text evidence="2">Belongs to the ABC transporter superfamily. ABCB family. Multidrug resistance exporter (TC 3.A.1.201) subfamily.</text>
</comment>
<evidence type="ECO:0008006" key="14">
    <source>
        <dbReference type="Google" id="ProtNLM"/>
    </source>
</evidence>
<name>A0A0C9YB58_9AGAR</name>
<evidence type="ECO:0000313" key="12">
    <source>
        <dbReference type="EMBL" id="KIK05328.1"/>
    </source>
</evidence>
<dbReference type="CDD" id="cd18577">
    <property type="entry name" value="ABC_6TM_Pgp_ABCB1_D1_like"/>
    <property type="match status" value="1"/>
</dbReference>
<evidence type="ECO:0000256" key="2">
    <source>
        <dbReference type="ARBA" id="ARBA00007577"/>
    </source>
</evidence>
<evidence type="ECO:0000256" key="3">
    <source>
        <dbReference type="ARBA" id="ARBA00022448"/>
    </source>
</evidence>
<dbReference type="PROSITE" id="PS00211">
    <property type="entry name" value="ABC_TRANSPORTER_1"/>
    <property type="match status" value="2"/>
</dbReference>
<evidence type="ECO:0000256" key="8">
    <source>
        <dbReference type="ARBA" id="ARBA00023136"/>
    </source>
</evidence>
<dbReference type="FunFam" id="1.20.1560.10:FF:000102">
    <property type="entry name" value="ABC multidrug transporter Mdr1"/>
    <property type="match status" value="1"/>
</dbReference>
<evidence type="ECO:0000313" key="13">
    <source>
        <dbReference type="Proteomes" id="UP000054477"/>
    </source>
</evidence>
<dbReference type="CDD" id="cd18578">
    <property type="entry name" value="ABC_6TM_Pgp_ABCB1_D2_like"/>
    <property type="match status" value="1"/>
</dbReference>
<evidence type="ECO:0000259" key="11">
    <source>
        <dbReference type="PROSITE" id="PS50929"/>
    </source>
</evidence>
<evidence type="ECO:0000256" key="5">
    <source>
        <dbReference type="ARBA" id="ARBA00022741"/>
    </source>
</evidence>
<evidence type="ECO:0000256" key="9">
    <source>
        <dbReference type="SAM" id="Phobius"/>
    </source>
</evidence>
<gene>
    <name evidence="12" type="ORF">K443DRAFT_91624</name>
</gene>
<feature type="transmembrane region" description="Helical" evidence="9">
    <location>
        <begin position="347"/>
        <end position="365"/>
    </location>
</feature>
<keyword evidence="5" id="KW-0547">Nucleotide-binding</keyword>
<dbReference type="PROSITE" id="PS50929">
    <property type="entry name" value="ABC_TM1F"/>
    <property type="match status" value="2"/>
</dbReference>
<dbReference type="InterPro" id="IPR036640">
    <property type="entry name" value="ABC1_TM_sf"/>
</dbReference>
<feature type="transmembrane region" description="Helical" evidence="9">
    <location>
        <begin position="994"/>
        <end position="1016"/>
    </location>
</feature>
<dbReference type="InterPro" id="IPR039421">
    <property type="entry name" value="Type_1_exporter"/>
</dbReference>
<dbReference type="GO" id="GO:0005524">
    <property type="term" value="F:ATP binding"/>
    <property type="evidence" value="ECO:0007669"/>
    <property type="project" value="UniProtKB-KW"/>
</dbReference>
<dbReference type="Gene3D" id="3.40.50.300">
    <property type="entry name" value="P-loop containing nucleotide triphosphate hydrolases"/>
    <property type="match status" value="2"/>
</dbReference>
<keyword evidence="6" id="KW-0067">ATP-binding</keyword>
<dbReference type="SUPFAM" id="SSF90123">
    <property type="entry name" value="ABC transporter transmembrane region"/>
    <property type="match status" value="2"/>
</dbReference>
<dbReference type="InterPro" id="IPR003593">
    <property type="entry name" value="AAA+_ATPase"/>
</dbReference>
<dbReference type="Proteomes" id="UP000054477">
    <property type="component" value="Unassembled WGS sequence"/>
</dbReference>
<dbReference type="Pfam" id="PF00664">
    <property type="entry name" value="ABC_membrane"/>
    <property type="match status" value="2"/>
</dbReference>
<dbReference type="SMART" id="SM00382">
    <property type="entry name" value="AAA"/>
    <property type="match status" value="2"/>
</dbReference>
<protein>
    <recommendedName>
        <fullName evidence="14">P-loop containing nucleoside triphosphate hydrolase protein</fullName>
    </recommendedName>
</protein>
<evidence type="ECO:0000256" key="6">
    <source>
        <dbReference type="ARBA" id="ARBA00022840"/>
    </source>
</evidence>
<evidence type="ECO:0000256" key="4">
    <source>
        <dbReference type="ARBA" id="ARBA00022692"/>
    </source>
</evidence>
<keyword evidence="4 9" id="KW-0812">Transmembrane</keyword>
<feature type="transmembrane region" description="Helical" evidence="9">
    <location>
        <begin position="733"/>
        <end position="757"/>
    </location>
</feature>
<dbReference type="InterPro" id="IPR017871">
    <property type="entry name" value="ABC_transporter-like_CS"/>
</dbReference>
<feature type="domain" description="ABC transmembrane type-1" evidence="11">
    <location>
        <begin position="734"/>
        <end position="1021"/>
    </location>
</feature>
<dbReference type="CDD" id="cd03249">
    <property type="entry name" value="ABC_MTABC3_MDL1_MDL2"/>
    <property type="match status" value="2"/>
</dbReference>
<dbReference type="GO" id="GO:0090374">
    <property type="term" value="P:oligopeptide export from mitochondrion"/>
    <property type="evidence" value="ECO:0007669"/>
    <property type="project" value="TreeGrafter"/>
</dbReference>
<evidence type="ECO:0000256" key="7">
    <source>
        <dbReference type="ARBA" id="ARBA00022989"/>
    </source>
</evidence>
<evidence type="ECO:0000259" key="10">
    <source>
        <dbReference type="PROSITE" id="PS50893"/>
    </source>
</evidence>
<dbReference type="Pfam" id="PF00005">
    <property type="entry name" value="ABC_tran"/>
    <property type="match status" value="2"/>
</dbReference>
<dbReference type="OrthoDB" id="6500128at2759"/>
<reference evidence="13" key="2">
    <citation type="submission" date="2015-01" db="EMBL/GenBank/DDBJ databases">
        <title>Evolutionary Origins and Diversification of the Mycorrhizal Mutualists.</title>
        <authorList>
            <consortium name="DOE Joint Genome Institute"/>
            <consortium name="Mycorrhizal Genomics Consortium"/>
            <person name="Kohler A."/>
            <person name="Kuo A."/>
            <person name="Nagy L.G."/>
            <person name="Floudas D."/>
            <person name="Copeland A."/>
            <person name="Barry K.W."/>
            <person name="Cichocki N."/>
            <person name="Veneault-Fourrey C."/>
            <person name="LaButti K."/>
            <person name="Lindquist E.A."/>
            <person name="Lipzen A."/>
            <person name="Lundell T."/>
            <person name="Morin E."/>
            <person name="Murat C."/>
            <person name="Riley R."/>
            <person name="Ohm R."/>
            <person name="Sun H."/>
            <person name="Tunlid A."/>
            <person name="Henrissat B."/>
            <person name="Grigoriev I.V."/>
            <person name="Hibbett D.S."/>
            <person name="Martin F."/>
        </authorList>
    </citation>
    <scope>NUCLEOTIDE SEQUENCE [LARGE SCALE GENOMIC DNA]</scope>
    <source>
        <strain evidence="13">LaAM-08-1</strain>
    </source>
</reference>
<feature type="transmembrane region" description="Helical" evidence="9">
    <location>
        <begin position="309"/>
        <end position="327"/>
    </location>
</feature>
<dbReference type="GO" id="GO:0005743">
    <property type="term" value="C:mitochondrial inner membrane"/>
    <property type="evidence" value="ECO:0007669"/>
    <property type="project" value="TreeGrafter"/>
</dbReference>
<proteinExistence type="inferred from homology"/>
<feature type="transmembrane region" description="Helical" evidence="9">
    <location>
        <begin position="133"/>
        <end position="154"/>
    </location>
</feature>
<dbReference type="PROSITE" id="PS50893">
    <property type="entry name" value="ABC_TRANSPORTER_2"/>
    <property type="match status" value="2"/>
</dbReference>
<feature type="transmembrane region" description="Helical" evidence="9">
    <location>
        <begin position="957"/>
        <end position="982"/>
    </location>
</feature>
<feature type="domain" description="ABC transporter" evidence="10">
    <location>
        <begin position="1058"/>
        <end position="1298"/>
    </location>
</feature>
<evidence type="ECO:0000256" key="1">
    <source>
        <dbReference type="ARBA" id="ARBA00004141"/>
    </source>
</evidence>
<reference evidence="12 13" key="1">
    <citation type="submission" date="2014-04" db="EMBL/GenBank/DDBJ databases">
        <authorList>
            <consortium name="DOE Joint Genome Institute"/>
            <person name="Kuo A."/>
            <person name="Kohler A."/>
            <person name="Nagy L.G."/>
            <person name="Floudas D."/>
            <person name="Copeland A."/>
            <person name="Barry K.W."/>
            <person name="Cichocki N."/>
            <person name="Veneault-Fourrey C."/>
            <person name="LaButti K."/>
            <person name="Lindquist E.A."/>
            <person name="Lipzen A."/>
            <person name="Lundell T."/>
            <person name="Morin E."/>
            <person name="Murat C."/>
            <person name="Sun H."/>
            <person name="Tunlid A."/>
            <person name="Henrissat B."/>
            <person name="Grigoriev I.V."/>
            <person name="Hibbett D.S."/>
            <person name="Martin F."/>
            <person name="Nordberg H.P."/>
            <person name="Cantor M.N."/>
            <person name="Hua S.X."/>
        </authorList>
    </citation>
    <scope>NUCLEOTIDE SEQUENCE [LARGE SCALE GENOMIC DNA]</scope>
    <source>
        <strain evidence="12 13">LaAM-08-1</strain>
    </source>
</reference>
<feature type="transmembrane region" description="Helical" evidence="9">
    <location>
        <begin position="206"/>
        <end position="225"/>
    </location>
</feature>
<feature type="transmembrane region" description="Helical" evidence="9">
    <location>
        <begin position="876"/>
        <end position="895"/>
    </location>
</feature>
<sequence>MSESDKGEKLSKKGFFFRRKATKPVVEEKAVDSTENTEEVKPAKPEVPTISFTQLFRYSTKFELFLDAVGLVAAVGAGGAQPLMSVLFGNLVEDFVTFTTVLLRAQQGDEAAKQQLPTAAANFRRVAALDATYFVYLAIGLFACTFIYLYIWVYTGEVNSKRIREYYLKAVLRQDVAYFDDVGAGEVATRIQTDTHLVQQGISEKVALAVTFIGAFITGFVIAYARSWRLALALSSVLPALGLTGGVMNKFVSGYVQLSLKHVAEGGTLAEEVISTIRTAQAFGTQGKLSETYDSHVNGALSSDLKTSYWTGGGVAVMFFIIYSSYSLTFSFGTTLINSGHATPGEVINVFLAILMGSFSMALLAPEMQAINNGRGAAAKLYQTIDRVPEIDSADPNGLKPENIKGEIVFQDVDFSYPSRPTIQVTKGLSLKFEAGKTVALVGASGSGKSTVVSLIERFYDPTAGVIKLDGIDLKNLNLKWLRSQIGLVSQEPTLFATSIKANVAHGLISTKFEHVSDDEKFALIKEACIKANADGFISELPSGYDTLVGERGFLLSGGQKQRVAIARAIVSDPKILLLDEATSALDTQSEGVVQDALDKAAAGRTTIAIAHRLSTVKDADVICVLSEGLVLEQGSHDELLQANGAYAGLVQAQKLKAQDDTDIEDGTQTATPEEKVANKEISIGRVDTGHSLASEIIKQRSESSADSKPKDLSIFMLFVRMGRLSRKQWKNYVIGTIFSLMAGAVYPAFGIVYADGIVGFSASDNHARRVAGDRNALWFFIIALLATLILFIQNSLFASAAAKLTAKLRSLSFKAILRQDIEFFDKPDNTTGSLTAGLSDNPQKVKGLAGVTLATIIQGIATLIVGSVIGLVYFWQVGLIAIACTPILVSAGYIRLRVVVLKDQANKKAHEASAHLACEAAGAIRTVASLTREDDCLEAYSKSLEIPLRKSHRTSFWSNLLFSASQSMGFLVISLVFWFGAGRVSRQEASTKAFFVGLMSTVLGAIQAGNVFTFVPDVSAAKGAGSAIIRLLDAVPDIDADSRSGKSVNPQGVEGRLRLEHIHFRYPTRSSVRVLRDLSLEVEPGTYIALVGASGSGKSTIIQLIERFYDPLAGEIYLDGELITELNVQEYRKNIALVSQEPTLYAGTIRFNVLLGAIKPHEEVTQEELEKACRDANILEFIQSLPKGFETEVGGKGSQLSGGQKQRIAIARALLRNPKVLLLDEATSALDSTSEKVVQAALDQAAQGRTTIAIAHRLSTIQNADKIYFIKEGRVSEAGTHDQLLTKRGHYYEYVQLQGLK</sequence>
<feature type="domain" description="ABC transporter" evidence="10">
    <location>
        <begin position="408"/>
        <end position="653"/>
    </location>
</feature>
<dbReference type="STRING" id="1095629.A0A0C9YB58"/>
<dbReference type="PANTHER" id="PTHR43394">
    <property type="entry name" value="ATP-DEPENDENT PERMEASE MDL1, MITOCHONDRIAL"/>
    <property type="match status" value="1"/>
</dbReference>
<dbReference type="Gene3D" id="1.20.1560.10">
    <property type="entry name" value="ABC transporter type 1, transmembrane domain"/>
    <property type="match status" value="1"/>
</dbReference>
<dbReference type="InterPro" id="IPR003439">
    <property type="entry name" value="ABC_transporter-like_ATP-bd"/>
</dbReference>
<feature type="transmembrane region" description="Helical" evidence="9">
    <location>
        <begin position="64"/>
        <end position="84"/>
    </location>
</feature>
<dbReference type="InterPro" id="IPR027417">
    <property type="entry name" value="P-loop_NTPase"/>
</dbReference>
<dbReference type="FunFam" id="3.40.50.300:FF:000913">
    <property type="entry name" value="ABC multidrug transporter SitT"/>
    <property type="match status" value="1"/>
</dbReference>
<feature type="domain" description="ABC transmembrane type-1" evidence="11">
    <location>
        <begin position="68"/>
        <end position="373"/>
    </location>
</feature>
<dbReference type="FunFam" id="3.40.50.300:FF:000205">
    <property type="entry name" value="ABC transporter B family member 4"/>
    <property type="match status" value="1"/>
</dbReference>